<dbReference type="Gene3D" id="2.40.50.100">
    <property type="match status" value="2"/>
</dbReference>
<keyword evidence="2" id="KW-1133">Transmembrane helix</keyword>
<organism evidence="3 4">
    <name type="scientific">Parasedimentitalea denitrificans</name>
    <dbReference type="NCBI Taxonomy" id="2211118"/>
    <lineage>
        <taxon>Bacteria</taxon>
        <taxon>Pseudomonadati</taxon>
        <taxon>Pseudomonadota</taxon>
        <taxon>Alphaproteobacteria</taxon>
        <taxon>Rhodobacterales</taxon>
        <taxon>Paracoccaceae</taxon>
        <taxon>Parasedimentitalea</taxon>
    </lineage>
</organism>
<evidence type="ECO:0000256" key="2">
    <source>
        <dbReference type="SAM" id="Phobius"/>
    </source>
</evidence>
<evidence type="ECO:0000256" key="1">
    <source>
        <dbReference type="SAM" id="Coils"/>
    </source>
</evidence>
<protein>
    <submittedName>
        <fullName evidence="3">Secretion protein HlyD</fullName>
    </submittedName>
</protein>
<dbReference type="PANTHER" id="PTHR30367">
    <property type="entry name" value="P-HYDROXYBENZOIC ACID EFFLUX PUMP SUBUNIT AAEA-RELATED"/>
    <property type="match status" value="1"/>
</dbReference>
<dbReference type="PANTHER" id="PTHR30367:SF12">
    <property type="entry name" value="P-HYDROXYBENZOIC ACID EFFLUX PUMP SUBUNIT AAEA"/>
    <property type="match status" value="1"/>
</dbReference>
<dbReference type="SUPFAM" id="SSF111369">
    <property type="entry name" value="HlyD-like secretion proteins"/>
    <property type="match status" value="2"/>
</dbReference>
<feature type="transmembrane region" description="Helical" evidence="2">
    <location>
        <begin position="377"/>
        <end position="396"/>
    </location>
</feature>
<sequence length="411" mass="44869">MLELLFCSMLTVLPDFLFRRYAQGKRIGEEINLFSVWYELRWGITACAILTISLITTIFYYHPATTNVGSFFRTVTILPETSGRVVEVMADNNELVEAGDVIFRLDDASQVAAVGTAEARVNETVAALSVASTDLASADAGIAQVQAALQQAKDDLARNLELKERGSSAVRQTEIDRLENLVNKREAELDAAEANKASVQENISVLIPAQMASAEAALKQAEAELAKTVVRASVPGRVEQFELQEGDYINPILRPAGILVPTEFVERERFAAGFGQLTANVIKPGMYAEMGCLSKPFTIIPMVVIGVQDVISAGQMRPSDSLRDVQDTARPGTLTVFLEPLYDGQADDIPPGSKCLANAYTNNHDMLDDPKLSTGKWLFLHMVDTVGIVHALLLRIQMLMLPVQTLVFSGH</sequence>
<dbReference type="RefSeq" id="WP_167683690.1">
    <property type="nucleotide sequence ID" value="NZ_QHLQ01000007.1"/>
</dbReference>
<keyword evidence="4" id="KW-1185">Reference proteome</keyword>
<dbReference type="EMBL" id="QHLQ01000007">
    <property type="protein sequence ID" value="NIZ61125.1"/>
    <property type="molecule type" value="Genomic_DNA"/>
</dbReference>
<name>A0ABX0W9Z0_9RHOB</name>
<gene>
    <name evidence="3" type="ORF">DL239_09060</name>
</gene>
<feature type="coiled-coil region" evidence="1">
    <location>
        <begin position="135"/>
        <end position="231"/>
    </location>
</feature>
<dbReference type="InterPro" id="IPR050393">
    <property type="entry name" value="MFP_Efflux_Pump"/>
</dbReference>
<comment type="caution">
    <text evidence="3">The sequence shown here is derived from an EMBL/GenBank/DDBJ whole genome shotgun (WGS) entry which is preliminary data.</text>
</comment>
<dbReference type="Proteomes" id="UP001429564">
    <property type="component" value="Unassembled WGS sequence"/>
</dbReference>
<keyword evidence="1" id="KW-0175">Coiled coil</keyword>
<accession>A0ABX0W9Z0</accession>
<keyword evidence="2" id="KW-0812">Transmembrane</keyword>
<proteinExistence type="predicted"/>
<keyword evidence="2" id="KW-0472">Membrane</keyword>
<evidence type="ECO:0000313" key="3">
    <source>
        <dbReference type="EMBL" id="NIZ61125.1"/>
    </source>
</evidence>
<feature type="transmembrane region" description="Helical" evidence="2">
    <location>
        <begin position="40"/>
        <end position="61"/>
    </location>
</feature>
<evidence type="ECO:0000313" key="4">
    <source>
        <dbReference type="Proteomes" id="UP001429564"/>
    </source>
</evidence>
<dbReference type="Gene3D" id="1.10.287.470">
    <property type="entry name" value="Helix hairpin bin"/>
    <property type="match status" value="2"/>
</dbReference>
<reference evidence="3 4" key="1">
    <citation type="submission" date="2018-05" db="EMBL/GenBank/DDBJ databases">
        <authorList>
            <person name="Zhang Y.-J."/>
        </authorList>
    </citation>
    <scope>NUCLEOTIDE SEQUENCE [LARGE SCALE GENOMIC DNA]</scope>
    <source>
        <strain evidence="3 4">CY04</strain>
    </source>
</reference>